<dbReference type="Pfam" id="PF15082">
    <property type="entry name" value="DUF4549"/>
    <property type="match status" value="1"/>
</dbReference>
<keyword evidence="4" id="KW-1185">Reference proteome</keyword>
<keyword evidence="1" id="KW-0472">Membrane</keyword>
<dbReference type="AlphaFoldDB" id="A0A7K4W9K2"/>
<feature type="non-terminal residue" evidence="3">
    <location>
        <position position="80"/>
    </location>
</feature>
<protein>
    <submittedName>
        <fullName evidence="3">CF183 protein</fullName>
    </submittedName>
</protein>
<evidence type="ECO:0000313" key="4">
    <source>
        <dbReference type="Proteomes" id="UP000540952"/>
    </source>
</evidence>
<dbReference type="Proteomes" id="UP000540952">
    <property type="component" value="Unassembled WGS sequence"/>
</dbReference>
<gene>
    <name evidence="3" type="ORF">TACRUB_R14353</name>
</gene>
<proteinExistence type="predicted"/>
<evidence type="ECO:0000313" key="3">
    <source>
        <dbReference type="EMBL" id="NWR31419.1"/>
    </source>
</evidence>
<organism evidence="3 4">
    <name type="scientific">Tachuris rubrigastra</name>
    <dbReference type="NCBI Taxonomy" id="495162"/>
    <lineage>
        <taxon>Eukaryota</taxon>
        <taxon>Metazoa</taxon>
        <taxon>Chordata</taxon>
        <taxon>Craniata</taxon>
        <taxon>Vertebrata</taxon>
        <taxon>Euteleostomi</taxon>
        <taxon>Archelosauria</taxon>
        <taxon>Archosauria</taxon>
        <taxon>Dinosauria</taxon>
        <taxon>Saurischia</taxon>
        <taxon>Theropoda</taxon>
        <taxon>Coelurosauria</taxon>
        <taxon>Aves</taxon>
        <taxon>Neognathae</taxon>
        <taxon>Neoaves</taxon>
        <taxon>Telluraves</taxon>
        <taxon>Australaves</taxon>
        <taxon>Passeriformes</taxon>
        <taxon>Tyrannidae</taxon>
        <taxon>Tachuris</taxon>
    </lineage>
</organism>
<evidence type="ECO:0000256" key="1">
    <source>
        <dbReference type="SAM" id="Phobius"/>
    </source>
</evidence>
<name>A0A7K4W9K2_9TYRA</name>
<accession>A0A7K4W9K2</accession>
<feature type="non-terminal residue" evidence="3">
    <location>
        <position position="1"/>
    </location>
</feature>
<keyword evidence="1" id="KW-1133">Transmembrane helix</keyword>
<dbReference type="InterPro" id="IPR029376">
    <property type="entry name" value="DUF4549"/>
</dbReference>
<comment type="caution">
    <text evidence="3">The sequence shown here is derived from an EMBL/GenBank/DDBJ whole genome shotgun (WGS) entry which is preliminary data.</text>
</comment>
<reference evidence="3 4" key="1">
    <citation type="submission" date="2019-09" db="EMBL/GenBank/DDBJ databases">
        <title>Bird 10,000 Genomes (B10K) Project - Family phase.</title>
        <authorList>
            <person name="Zhang G."/>
        </authorList>
    </citation>
    <scope>NUCLEOTIDE SEQUENCE [LARGE SCALE GENOMIC DNA]</scope>
    <source>
        <strain evidence="3">B10K-CU-031-13</strain>
        <tissue evidence="3">Muscle</tissue>
    </source>
</reference>
<feature type="domain" description="DUF4549" evidence="2">
    <location>
        <begin position="2"/>
        <end position="79"/>
    </location>
</feature>
<feature type="transmembrane region" description="Helical" evidence="1">
    <location>
        <begin position="31"/>
        <end position="51"/>
    </location>
</feature>
<evidence type="ECO:0000259" key="2">
    <source>
        <dbReference type="Pfam" id="PF15082"/>
    </source>
</evidence>
<keyword evidence="1" id="KW-0812">Transmembrane</keyword>
<sequence length="80" mass="9462">FLQVPETNPCVIQAAVLQREVESPAIVYKCVLRWLFLVLLTFFVDIIPQLVQSKYLHMLRWKRFCAHSSVIGQFYSLYQE</sequence>
<dbReference type="EMBL" id="VZRD01000084">
    <property type="protein sequence ID" value="NWR31419.1"/>
    <property type="molecule type" value="Genomic_DNA"/>
</dbReference>